<dbReference type="AlphaFoldDB" id="A0A9P6ZHX1"/>
<protein>
    <submittedName>
        <fullName evidence="2">Uncharacterized protein</fullName>
    </submittedName>
</protein>
<accession>A0A9P6ZHX1</accession>
<dbReference type="OrthoDB" id="3266275at2759"/>
<feature type="region of interest" description="Disordered" evidence="1">
    <location>
        <begin position="174"/>
        <end position="212"/>
    </location>
</feature>
<proteinExistence type="predicted"/>
<feature type="region of interest" description="Disordered" evidence="1">
    <location>
        <begin position="1"/>
        <end position="36"/>
    </location>
</feature>
<reference evidence="2" key="1">
    <citation type="journal article" date="2020" name="New Phytol.">
        <title>Comparative genomics reveals dynamic genome evolution in host specialist ectomycorrhizal fungi.</title>
        <authorList>
            <person name="Lofgren L.A."/>
            <person name="Nguyen N.H."/>
            <person name="Vilgalys R."/>
            <person name="Ruytinx J."/>
            <person name="Liao H.L."/>
            <person name="Branco S."/>
            <person name="Kuo A."/>
            <person name="LaButti K."/>
            <person name="Lipzen A."/>
            <person name="Andreopoulos W."/>
            <person name="Pangilinan J."/>
            <person name="Riley R."/>
            <person name="Hundley H."/>
            <person name="Na H."/>
            <person name="Barry K."/>
            <person name="Grigoriev I.V."/>
            <person name="Stajich J.E."/>
            <person name="Kennedy P.G."/>
        </authorList>
    </citation>
    <scope>NUCLEOTIDE SEQUENCE</scope>
    <source>
        <strain evidence="2">DOB743</strain>
    </source>
</reference>
<keyword evidence="3" id="KW-1185">Reference proteome</keyword>
<evidence type="ECO:0000313" key="3">
    <source>
        <dbReference type="Proteomes" id="UP000714275"/>
    </source>
</evidence>
<dbReference type="EMBL" id="JABBWD010000102">
    <property type="protein sequence ID" value="KAG1765861.1"/>
    <property type="molecule type" value="Genomic_DNA"/>
</dbReference>
<gene>
    <name evidence="2" type="ORF">EV702DRAFT_1050855</name>
</gene>
<comment type="caution">
    <text evidence="2">The sequence shown here is derived from an EMBL/GenBank/DDBJ whole genome shotgun (WGS) entry which is preliminary data.</text>
</comment>
<evidence type="ECO:0000313" key="2">
    <source>
        <dbReference type="EMBL" id="KAG1765861.1"/>
    </source>
</evidence>
<dbReference type="Proteomes" id="UP000714275">
    <property type="component" value="Unassembled WGS sequence"/>
</dbReference>
<sequence>MAPKGKHVQRASPLKAHKEAPVKKGKKALPMGTKVEVGDTVEAIEKVKDEKDDEELPDIDAVTSDDTIQKGLYPEPGANASTKNGGGAKKTEHHWALCKEMGTTGAGIEREEDIDMSQVNNFTTRWAQIKEEFPWFFEMHALVTNHPSRIPTGVGNADLDADFSILLPNDGEEFSESLSEPMGLSDVEPDGDASVASGEDMKPPKHQQSTKIEDLADEDCKPAKKLKVTTSTKPSKTKSFLDRYAKVAEQEELTAQKQADALMAKASLAVVKAKAKAQINVGSDNLEMEVVV</sequence>
<feature type="region of interest" description="Disordered" evidence="1">
    <location>
        <begin position="68"/>
        <end position="88"/>
    </location>
</feature>
<name>A0A9P6ZHX1_9AGAM</name>
<organism evidence="2 3">
    <name type="scientific">Suillus placidus</name>
    <dbReference type="NCBI Taxonomy" id="48579"/>
    <lineage>
        <taxon>Eukaryota</taxon>
        <taxon>Fungi</taxon>
        <taxon>Dikarya</taxon>
        <taxon>Basidiomycota</taxon>
        <taxon>Agaricomycotina</taxon>
        <taxon>Agaricomycetes</taxon>
        <taxon>Agaricomycetidae</taxon>
        <taxon>Boletales</taxon>
        <taxon>Suillineae</taxon>
        <taxon>Suillaceae</taxon>
        <taxon>Suillus</taxon>
    </lineage>
</organism>
<evidence type="ECO:0000256" key="1">
    <source>
        <dbReference type="SAM" id="MobiDB-lite"/>
    </source>
</evidence>